<proteinExistence type="predicted"/>
<dbReference type="SUPFAM" id="SSF56112">
    <property type="entry name" value="Protein kinase-like (PK-like)"/>
    <property type="match status" value="1"/>
</dbReference>
<dbReference type="EMBL" id="CAJOBB010015243">
    <property type="protein sequence ID" value="CAF4314570.1"/>
    <property type="molecule type" value="Genomic_DNA"/>
</dbReference>
<dbReference type="GO" id="GO:0004674">
    <property type="term" value="F:protein serine/threonine kinase activity"/>
    <property type="evidence" value="ECO:0007669"/>
    <property type="project" value="InterPro"/>
</dbReference>
<dbReference type="InterPro" id="IPR008271">
    <property type="entry name" value="Ser/Thr_kinase_AS"/>
</dbReference>
<reference evidence="2" key="1">
    <citation type="submission" date="2021-02" db="EMBL/GenBank/DDBJ databases">
        <authorList>
            <person name="Nowell W R."/>
        </authorList>
    </citation>
    <scope>NUCLEOTIDE SEQUENCE</scope>
</reference>
<dbReference type="SMART" id="SM00220">
    <property type="entry name" value="S_TKc"/>
    <property type="match status" value="1"/>
</dbReference>
<evidence type="ECO:0000259" key="1">
    <source>
        <dbReference type="PROSITE" id="PS50011"/>
    </source>
</evidence>
<dbReference type="GO" id="GO:0006914">
    <property type="term" value="P:autophagy"/>
    <property type="evidence" value="ECO:0007669"/>
    <property type="project" value="UniProtKB-ARBA"/>
</dbReference>
<dbReference type="InterPro" id="IPR011009">
    <property type="entry name" value="Kinase-like_dom_sf"/>
</dbReference>
<dbReference type="GO" id="GO:0005524">
    <property type="term" value="F:ATP binding"/>
    <property type="evidence" value="ECO:0007669"/>
    <property type="project" value="InterPro"/>
</dbReference>
<feature type="non-terminal residue" evidence="2">
    <location>
        <position position="1"/>
    </location>
</feature>
<sequence length="176" mass="20522">NQFCVMEKCNIDLLSYIKLNRISTYQTIESIFPNIQWLQFIKQMLAGFVHLVSLGILHRDIKTDNILLSNMIVKISDFSVSINTNSMTKMPVRGSIQKSDIYMFGCLFYEIVHGGERIWNEYTTPEVVKRRLNGEKPIFSVPCEPWYINIVLEDCLAMKDDERSTFEQLLQKNSIK</sequence>
<dbReference type="GO" id="GO:0010506">
    <property type="term" value="P:regulation of autophagy"/>
    <property type="evidence" value="ECO:0007669"/>
    <property type="project" value="InterPro"/>
</dbReference>
<comment type="caution">
    <text evidence="2">The sequence shown here is derived from an EMBL/GenBank/DDBJ whole genome shotgun (WGS) entry which is preliminary data.</text>
</comment>
<dbReference type="GO" id="GO:0005737">
    <property type="term" value="C:cytoplasm"/>
    <property type="evidence" value="ECO:0007669"/>
    <property type="project" value="TreeGrafter"/>
</dbReference>
<gene>
    <name evidence="2" type="ORF">KXQ929_LOCUS46277</name>
</gene>
<name>A0A820IMT6_9BILA</name>
<dbReference type="InterPro" id="IPR000719">
    <property type="entry name" value="Prot_kinase_dom"/>
</dbReference>
<evidence type="ECO:0000313" key="3">
    <source>
        <dbReference type="Proteomes" id="UP000663868"/>
    </source>
</evidence>
<dbReference type="Pfam" id="PF07714">
    <property type="entry name" value="PK_Tyr_Ser-Thr"/>
    <property type="match status" value="1"/>
</dbReference>
<dbReference type="InterPro" id="IPR001245">
    <property type="entry name" value="Ser-Thr/Tyr_kinase_cat_dom"/>
</dbReference>
<dbReference type="InterPro" id="IPR045269">
    <property type="entry name" value="Atg1-like"/>
</dbReference>
<protein>
    <recommendedName>
        <fullName evidence="1">Protein kinase domain-containing protein</fullName>
    </recommendedName>
</protein>
<feature type="domain" description="Protein kinase" evidence="1">
    <location>
        <begin position="1"/>
        <end position="176"/>
    </location>
</feature>
<dbReference type="PROSITE" id="PS00108">
    <property type="entry name" value="PROTEIN_KINASE_ST"/>
    <property type="match status" value="1"/>
</dbReference>
<dbReference type="Proteomes" id="UP000663868">
    <property type="component" value="Unassembled WGS sequence"/>
</dbReference>
<organism evidence="2 3">
    <name type="scientific">Adineta steineri</name>
    <dbReference type="NCBI Taxonomy" id="433720"/>
    <lineage>
        <taxon>Eukaryota</taxon>
        <taxon>Metazoa</taxon>
        <taxon>Spiralia</taxon>
        <taxon>Gnathifera</taxon>
        <taxon>Rotifera</taxon>
        <taxon>Eurotatoria</taxon>
        <taxon>Bdelloidea</taxon>
        <taxon>Adinetida</taxon>
        <taxon>Adinetidae</taxon>
        <taxon>Adineta</taxon>
    </lineage>
</organism>
<dbReference type="PROSITE" id="PS50011">
    <property type="entry name" value="PROTEIN_KINASE_DOM"/>
    <property type="match status" value="1"/>
</dbReference>
<dbReference type="PANTHER" id="PTHR24348">
    <property type="entry name" value="SERINE/THREONINE-PROTEIN KINASE UNC-51-RELATED"/>
    <property type="match status" value="1"/>
</dbReference>
<dbReference type="PANTHER" id="PTHR24348:SF70">
    <property type="entry name" value="PROTEIN KINASE DOMAIN CONTAINING PROTEIN"/>
    <property type="match status" value="1"/>
</dbReference>
<evidence type="ECO:0000313" key="2">
    <source>
        <dbReference type="EMBL" id="CAF4314570.1"/>
    </source>
</evidence>
<dbReference type="AlphaFoldDB" id="A0A820IMT6"/>
<accession>A0A820IMT6</accession>
<dbReference type="Gene3D" id="1.10.510.10">
    <property type="entry name" value="Transferase(Phosphotransferase) domain 1"/>
    <property type="match status" value="2"/>
</dbReference>